<dbReference type="OrthoDB" id="9780017at2"/>
<sequence precursor="true">MLRPFAAILILAVFAAPVRGADDGFADLFDGVSLAGWTQRGGKAIYTIDAKAEGGPQIVGTSVKGTPNSFLCTERDYTDFVLEFEVQVDPVLNSGVQFRSNCYDKACTMTLVDGSGGTYTKHCAAGVVHGYQAEIDPTPRAFSGGIYDESRRGWLLKPEGSAYAAARAAFDPAGWNRYRIEARGDSIKTFINGVAVADLQDDLTATGFIALQVHAVGTPEQVGKQVRWRNLRLKELATAE</sequence>
<dbReference type="RefSeq" id="WP_146571688.1">
    <property type="nucleotide sequence ID" value="NZ_SJPH01000002.1"/>
</dbReference>
<dbReference type="Pfam" id="PF06439">
    <property type="entry name" value="3keto-disac_hyd"/>
    <property type="match status" value="1"/>
</dbReference>
<dbReference type="GO" id="GO:0016787">
    <property type="term" value="F:hydrolase activity"/>
    <property type="evidence" value="ECO:0007669"/>
    <property type="project" value="InterPro"/>
</dbReference>
<evidence type="ECO:0000259" key="2">
    <source>
        <dbReference type="Pfam" id="PF06439"/>
    </source>
</evidence>
<organism evidence="3 4">
    <name type="scientific">Botrimarina hoheduenensis</name>
    <dbReference type="NCBI Taxonomy" id="2528000"/>
    <lineage>
        <taxon>Bacteria</taxon>
        <taxon>Pseudomonadati</taxon>
        <taxon>Planctomycetota</taxon>
        <taxon>Planctomycetia</taxon>
        <taxon>Pirellulales</taxon>
        <taxon>Lacipirellulaceae</taxon>
        <taxon>Botrimarina</taxon>
    </lineage>
</organism>
<evidence type="ECO:0000313" key="3">
    <source>
        <dbReference type="EMBL" id="TWT47229.1"/>
    </source>
</evidence>
<gene>
    <name evidence="3" type="ORF">Pla111_08410</name>
</gene>
<name>A0A5C5WAX5_9BACT</name>
<dbReference type="AlphaFoldDB" id="A0A5C5WAX5"/>
<dbReference type="Proteomes" id="UP000318995">
    <property type="component" value="Unassembled WGS sequence"/>
</dbReference>
<feature type="domain" description="3-keto-alpha-glucoside-1,2-lyase/3-keto-2-hydroxy-glucal hydratase" evidence="2">
    <location>
        <begin position="24"/>
        <end position="234"/>
    </location>
</feature>
<dbReference type="EMBL" id="SJPH01000002">
    <property type="protein sequence ID" value="TWT47229.1"/>
    <property type="molecule type" value="Genomic_DNA"/>
</dbReference>
<evidence type="ECO:0000313" key="4">
    <source>
        <dbReference type="Proteomes" id="UP000318995"/>
    </source>
</evidence>
<dbReference type="Gene3D" id="2.60.120.560">
    <property type="entry name" value="Exo-inulinase, domain 1"/>
    <property type="match status" value="1"/>
</dbReference>
<protein>
    <recommendedName>
        <fullName evidence="2">3-keto-alpha-glucoside-1,2-lyase/3-keto-2-hydroxy-glucal hydratase domain-containing protein</fullName>
    </recommendedName>
</protein>
<reference evidence="3 4" key="1">
    <citation type="submission" date="2019-02" db="EMBL/GenBank/DDBJ databases">
        <title>Deep-cultivation of Planctomycetes and their phenomic and genomic characterization uncovers novel biology.</title>
        <authorList>
            <person name="Wiegand S."/>
            <person name="Jogler M."/>
            <person name="Boedeker C."/>
            <person name="Pinto D."/>
            <person name="Vollmers J."/>
            <person name="Rivas-Marin E."/>
            <person name="Kohn T."/>
            <person name="Peeters S.H."/>
            <person name="Heuer A."/>
            <person name="Rast P."/>
            <person name="Oberbeckmann S."/>
            <person name="Bunk B."/>
            <person name="Jeske O."/>
            <person name="Meyerdierks A."/>
            <person name="Storesund J.E."/>
            <person name="Kallscheuer N."/>
            <person name="Luecker S."/>
            <person name="Lage O.M."/>
            <person name="Pohl T."/>
            <person name="Merkel B.J."/>
            <person name="Hornburger P."/>
            <person name="Mueller R.-W."/>
            <person name="Bruemmer F."/>
            <person name="Labrenz M."/>
            <person name="Spormann A.M."/>
            <person name="Op Den Camp H."/>
            <person name="Overmann J."/>
            <person name="Amann R."/>
            <person name="Jetten M.S.M."/>
            <person name="Mascher T."/>
            <person name="Medema M.H."/>
            <person name="Devos D.P."/>
            <person name="Kaster A.-K."/>
            <person name="Ovreas L."/>
            <person name="Rohde M."/>
            <person name="Galperin M.Y."/>
            <person name="Jogler C."/>
        </authorList>
    </citation>
    <scope>NUCLEOTIDE SEQUENCE [LARGE SCALE GENOMIC DNA]</scope>
    <source>
        <strain evidence="3 4">Pla111</strain>
    </source>
</reference>
<dbReference type="InterPro" id="IPR010496">
    <property type="entry name" value="AL/BT2_dom"/>
</dbReference>
<proteinExistence type="predicted"/>
<keyword evidence="4" id="KW-1185">Reference proteome</keyword>
<feature type="chain" id="PRO_5023010885" description="3-keto-alpha-glucoside-1,2-lyase/3-keto-2-hydroxy-glucal hydratase domain-containing protein" evidence="1">
    <location>
        <begin position="22"/>
        <end position="240"/>
    </location>
</feature>
<evidence type="ECO:0000256" key="1">
    <source>
        <dbReference type="SAM" id="SignalP"/>
    </source>
</evidence>
<accession>A0A5C5WAX5</accession>
<comment type="caution">
    <text evidence="3">The sequence shown here is derived from an EMBL/GenBank/DDBJ whole genome shotgun (WGS) entry which is preliminary data.</text>
</comment>
<feature type="signal peptide" evidence="1">
    <location>
        <begin position="1"/>
        <end position="21"/>
    </location>
</feature>
<keyword evidence="1" id="KW-0732">Signal</keyword>